<protein>
    <recommendedName>
        <fullName evidence="4">Transporter</fullName>
    </recommendedName>
</protein>
<keyword evidence="3" id="KW-1185">Reference proteome</keyword>
<organism evidence="2 3">
    <name type="scientific">Nocardioides phosphati</name>
    <dbReference type="NCBI Taxonomy" id="1867775"/>
    <lineage>
        <taxon>Bacteria</taxon>
        <taxon>Bacillati</taxon>
        <taxon>Actinomycetota</taxon>
        <taxon>Actinomycetes</taxon>
        <taxon>Propionibacteriales</taxon>
        <taxon>Nocardioidaceae</taxon>
        <taxon>Nocardioides</taxon>
    </lineage>
</organism>
<feature type="transmembrane region" description="Helical" evidence="1">
    <location>
        <begin position="156"/>
        <end position="180"/>
    </location>
</feature>
<feature type="transmembrane region" description="Helical" evidence="1">
    <location>
        <begin position="6"/>
        <end position="25"/>
    </location>
</feature>
<gene>
    <name evidence="2" type="ORF">GCM10011584_07800</name>
</gene>
<dbReference type="Proteomes" id="UP000655410">
    <property type="component" value="Unassembled WGS sequence"/>
</dbReference>
<feature type="transmembrane region" description="Helical" evidence="1">
    <location>
        <begin position="186"/>
        <end position="206"/>
    </location>
</feature>
<evidence type="ECO:0000313" key="3">
    <source>
        <dbReference type="Proteomes" id="UP000655410"/>
    </source>
</evidence>
<sequence length="229" mass="25611">MKVLLFLLSDLWMIAACFTFGWRLIRTYGNYLLGLELAVVGTSGTNFLFWSLFSGSTESPFYRLAYTFDAFSRSFGATLILIVGLMAVTHRYKPGTVVDICLFSLAAIGGILLGGKHDDTLHVGVATFYVVMNLITTAFVLYFANRVRQIGARKEAFWATLVTLAACLIAVTYDFFPWWFDDADRTWFYTAALTTWGSQGVAYFFAYRKLDDHNKAVDAAEPPVAEARA</sequence>
<dbReference type="RefSeq" id="WP_188782632.1">
    <property type="nucleotide sequence ID" value="NZ_BMNI01000001.1"/>
</dbReference>
<evidence type="ECO:0000256" key="1">
    <source>
        <dbReference type="SAM" id="Phobius"/>
    </source>
</evidence>
<feature type="transmembrane region" description="Helical" evidence="1">
    <location>
        <begin position="96"/>
        <end position="115"/>
    </location>
</feature>
<keyword evidence="1" id="KW-1133">Transmembrane helix</keyword>
<accession>A0ABQ2N843</accession>
<keyword evidence="1" id="KW-0812">Transmembrane</keyword>
<reference evidence="3" key="1">
    <citation type="journal article" date="2019" name="Int. J. Syst. Evol. Microbiol.">
        <title>The Global Catalogue of Microorganisms (GCM) 10K type strain sequencing project: providing services to taxonomists for standard genome sequencing and annotation.</title>
        <authorList>
            <consortium name="The Broad Institute Genomics Platform"/>
            <consortium name="The Broad Institute Genome Sequencing Center for Infectious Disease"/>
            <person name="Wu L."/>
            <person name="Ma J."/>
        </authorList>
    </citation>
    <scope>NUCLEOTIDE SEQUENCE [LARGE SCALE GENOMIC DNA]</scope>
    <source>
        <strain evidence="3">CGMCC 4.7371</strain>
    </source>
</reference>
<feature type="transmembrane region" description="Helical" evidence="1">
    <location>
        <begin position="32"/>
        <end position="50"/>
    </location>
</feature>
<feature type="transmembrane region" description="Helical" evidence="1">
    <location>
        <begin position="121"/>
        <end position="144"/>
    </location>
</feature>
<comment type="caution">
    <text evidence="2">The sequence shown here is derived from an EMBL/GenBank/DDBJ whole genome shotgun (WGS) entry which is preliminary data.</text>
</comment>
<evidence type="ECO:0008006" key="4">
    <source>
        <dbReference type="Google" id="ProtNLM"/>
    </source>
</evidence>
<name>A0ABQ2N843_9ACTN</name>
<feature type="transmembrane region" description="Helical" evidence="1">
    <location>
        <begin position="70"/>
        <end position="89"/>
    </location>
</feature>
<proteinExistence type="predicted"/>
<keyword evidence="1" id="KW-0472">Membrane</keyword>
<dbReference type="EMBL" id="BMNI01000001">
    <property type="protein sequence ID" value="GGO86149.1"/>
    <property type="molecule type" value="Genomic_DNA"/>
</dbReference>
<evidence type="ECO:0000313" key="2">
    <source>
        <dbReference type="EMBL" id="GGO86149.1"/>
    </source>
</evidence>